<feature type="compositionally biased region" description="Polar residues" evidence="1">
    <location>
        <begin position="174"/>
        <end position="184"/>
    </location>
</feature>
<feature type="compositionally biased region" description="Basic and acidic residues" evidence="1">
    <location>
        <begin position="285"/>
        <end position="300"/>
    </location>
</feature>
<name>A0A6A6BWQ9_ZASCE</name>
<feature type="region of interest" description="Disordered" evidence="1">
    <location>
        <begin position="134"/>
        <end position="305"/>
    </location>
</feature>
<feature type="compositionally biased region" description="Polar residues" evidence="1">
    <location>
        <begin position="514"/>
        <end position="529"/>
    </location>
</feature>
<keyword evidence="3" id="KW-1185">Reference proteome</keyword>
<gene>
    <name evidence="2" type="ORF">M409DRAFT_31011</name>
</gene>
<dbReference type="RefSeq" id="XP_033659367.1">
    <property type="nucleotide sequence ID" value="XM_033810158.1"/>
</dbReference>
<reference evidence="2" key="1">
    <citation type="journal article" date="2020" name="Stud. Mycol.">
        <title>101 Dothideomycetes genomes: a test case for predicting lifestyles and emergence of pathogens.</title>
        <authorList>
            <person name="Haridas S."/>
            <person name="Albert R."/>
            <person name="Binder M."/>
            <person name="Bloem J."/>
            <person name="Labutti K."/>
            <person name="Salamov A."/>
            <person name="Andreopoulos B."/>
            <person name="Baker S."/>
            <person name="Barry K."/>
            <person name="Bills G."/>
            <person name="Bluhm B."/>
            <person name="Cannon C."/>
            <person name="Castanera R."/>
            <person name="Culley D."/>
            <person name="Daum C."/>
            <person name="Ezra D."/>
            <person name="Gonzalez J."/>
            <person name="Henrissat B."/>
            <person name="Kuo A."/>
            <person name="Liang C."/>
            <person name="Lipzen A."/>
            <person name="Lutzoni F."/>
            <person name="Magnuson J."/>
            <person name="Mondo S."/>
            <person name="Nolan M."/>
            <person name="Ohm R."/>
            <person name="Pangilinan J."/>
            <person name="Park H.-J."/>
            <person name="Ramirez L."/>
            <person name="Alfaro M."/>
            <person name="Sun H."/>
            <person name="Tritt A."/>
            <person name="Yoshinaga Y."/>
            <person name="Zwiers L.-H."/>
            <person name="Turgeon B."/>
            <person name="Goodwin S."/>
            <person name="Spatafora J."/>
            <person name="Crous P."/>
            <person name="Grigoriev I."/>
        </authorList>
    </citation>
    <scope>NUCLEOTIDE SEQUENCE</scope>
    <source>
        <strain evidence="2">ATCC 36951</strain>
    </source>
</reference>
<sequence length="560" mass="60193">MRSRSAFPNFVSRYKDPNKINFVEEAKRKNNLADLIDDIYENAILIRQKYTPLGQSAKRDRDGNSTNKDAQELVATWDNYVHVMKKLGAPDQVTGAASNHVKKGEDLPHDYWIDGEKCSRGDCVKVQVSSVNIGDEMEGITTSHDGNEEEESGHPVKSIKPDPDLAAGDPGVQAVQTADAAQNTAASSNPSEQPAASSSPSEQSAASSSPSEQQAASPSSSAKPAAPSGASEKPAASSNPSEQQAASSNSSAKPAAPSGASEKPAASSSASKKPAAADPKPVSSTDHDASPGFSGRDDGTVRFNSPYAPITAPPGGEADSTLHYWKELGGERHHIALGIHSERVGNATLTLYNLVARSSLLKKDEFEKTFKTEQNKFVFGSSERLTSNFGDLPIVAVARVPVNCMDADRVYDPKKCFVGAQFDSNVFWYATKGLELRYTQATIADFYSQCWSFYSPNAITKDEYFEEQIASLETPIPRPTTPTVTKPAAASTKPNHAIAPSKKSHQAEEASQGVPAQNADSSADMNYSDEQLKQLQEYVTWAIAAREKQRKLDNEKGQTS</sequence>
<protein>
    <submittedName>
        <fullName evidence="2">Uncharacterized protein</fullName>
    </submittedName>
</protein>
<feature type="compositionally biased region" description="Low complexity" evidence="1">
    <location>
        <begin position="481"/>
        <end position="494"/>
    </location>
</feature>
<evidence type="ECO:0000256" key="1">
    <source>
        <dbReference type="SAM" id="MobiDB-lite"/>
    </source>
</evidence>
<evidence type="ECO:0000313" key="2">
    <source>
        <dbReference type="EMBL" id="KAF2158478.1"/>
    </source>
</evidence>
<organism evidence="2 3">
    <name type="scientific">Zasmidium cellare ATCC 36951</name>
    <dbReference type="NCBI Taxonomy" id="1080233"/>
    <lineage>
        <taxon>Eukaryota</taxon>
        <taxon>Fungi</taxon>
        <taxon>Dikarya</taxon>
        <taxon>Ascomycota</taxon>
        <taxon>Pezizomycotina</taxon>
        <taxon>Dothideomycetes</taxon>
        <taxon>Dothideomycetidae</taxon>
        <taxon>Mycosphaerellales</taxon>
        <taxon>Mycosphaerellaceae</taxon>
        <taxon>Zasmidium</taxon>
    </lineage>
</organism>
<dbReference type="AlphaFoldDB" id="A0A6A6BWQ9"/>
<evidence type="ECO:0000313" key="3">
    <source>
        <dbReference type="Proteomes" id="UP000799537"/>
    </source>
</evidence>
<feature type="region of interest" description="Disordered" evidence="1">
    <location>
        <begin position="475"/>
        <end position="529"/>
    </location>
</feature>
<dbReference type="GeneID" id="54563430"/>
<feature type="compositionally biased region" description="Low complexity" evidence="1">
    <location>
        <begin position="185"/>
        <end position="284"/>
    </location>
</feature>
<dbReference type="Proteomes" id="UP000799537">
    <property type="component" value="Unassembled WGS sequence"/>
</dbReference>
<accession>A0A6A6BWQ9</accession>
<dbReference type="EMBL" id="ML993661">
    <property type="protein sequence ID" value="KAF2158478.1"/>
    <property type="molecule type" value="Genomic_DNA"/>
</dbReference>
<proteinExistence type="predicted"/>